<dbReference type="GO" id="GO:0080132">
    <property type="term" value="F:fatty acid 2-hydroxylase activity"/>
    <property type="evidence" value="ECO:0007669"/>
    <property type="project" value="InterPro"/>
</dbReference>
<evidence type="ECO:0000256" key="12">
    <source>
        <dbReference type="ARBA" id="ARBA00022833"/>
    </source>
</evidence>
<accession>A0A9Q1ERW4</accession>
<dbReference type="InterPro" id="IPR036400">
    <property type="entry name" value="Cyt_B5-like_heme/steroid_sf"/>
</dbReference>
<dbReference type="InterPro" id="IPR006694">
    <property type="entry name" value="Fatty_acid_hydroxylase"/>
</dbReference>
<keyword evidence="7 29" id="KW-0349">Heme</keyword>
<evidence type="ECO:0000256" key="24">
    <source>
        <dbReference type="ARBA" id="ARBA00053017"/>
    </source>
</evidence>
<evidence type="ECO:0000256" key="10">
    <source>
        <dbReference type="ARBA" id="ARBA00022824"/>
    </source>
</evidence>
<evidence type="ECO:0000256" key="20">
    <source>
        <dbReference type="ARBA" id="ARBA00050698"/>
    </source>
</evidence>
<evidence type="ECO:0000313" key="32">
    <source>
        <dbReference type="EMBL" id="KAJ8343876.1"/>
    </source>
</evidence>
<dbReference type="SMART" id="SM01117">
    <property type="entry name" value="Cyt-b5"/>
    <property type="match status" value="1"/>
</dbReference>
<evidence type="ECO:0000256" key="19">
    <source>
        <dbReference type="ARBA" id="ARBA00023160"/>
    </source>
</evidence>
<gene>
    <name evidence="32" type="ORF">SKAU_G00312050</name>
</gene>
<dbReference type="InterPro" id="IPR001199">
    <property type="entry name" value="Cyt_B5-like_heme/steroid-bd"/>
</dbReference>
<evidence type="ECO:0000256" key="8">
    <source>
        <dbReference type="ARBA" id="ARBA00022692"/>
    </source>
</evidence>
<comment type="pathway">
    <text evidence="26">Sphingolipid metabolism; galactosylceramide biosynthesis.</text>
</comment>
<evidence type="ECO:0000256" key="9">
    <source>
        <dbReference type="ARBA" id="ARBA00022723"/>
    </source>
</evidence>
<comment type="catalytic activity">
    <reaction evidence="21">
        <text>a 1,2-saturated fatty acid + 2 Fe(II)-[cytochrome b5] + O2 + 2 H(+) = a (R)-2-hydroxy fatty acid + 2 Fe(III)-[cytochrome b5] + H2O</text>
        <dbReference type="Rhea" id="RHEA:38855"/>
        <dbReference type="Rhea" id="RHEA-COMP:10438"/>
        <dbReference type="Rhea" id="RHEA-COMP:10439"/>
        <dbReference type="ChEBI" id="CHEBI:15377"/>
        <dbReference type="ChEBI" id="CHEBI:15378"/>
        <dbReference type="ChEBI" id="CHEBI:15379"/>
        <dbReference type="ChEBI" id="CHEBI:29033"/>
        <dbReference type="ChEBI" id="CHEBI:29034"/>
        <dbReference type="ChEBI" id="CHEBI:76177"/>
        <dbReference type="ChEBI" id="CHEBI:83955"/>
    </reaction>
    <physiologicalReaction direction="left-to-right" evidence="21">
        <dbReference type="Rhea" id="RHEA:38856"/>
    </physiologicalReaction>
</comment>
<evidence type="ECO:0000256" key="3">
    <source>
        <dbReference type="ARBA" id="ARBA00004477"/>
    </source>
</evidence>
<dbReference type="PROSITE" id="PS00191">
    <property type="entry name" value="CYTOCHROME_B5_1"/>
    <property type="match status" value="1"/>
</dbReference>
<comment type="caution">
    <text evidence="32">The sequence shown here is derived from an EMBL/GenBank/DDBJ whole genome shotgun (WGS) entry which is preliminary data.</text>
</comment>
<comment type="catalytic activity">
    <reaction evidence="24">
        <text>tetracosanoate + 2 Fe(II)-[cytochrome b5] + O2 + 2 H(+) = (R)-2-hydroxytetracosanoate + 2 Fe(III)-[cytochrome b5] + H2O</text>
        <dbReference type="Rhea" id="RHEA:38559"/>
        <dbReference type="Rhea" id="RHEA-COMP:10438"/>
        <dbReference type="Rhea" id="RHEA-COMP:10439"/>
        <dbReference type="ChEBI" id="CHEBI:15377"/>
        <dbReference type="ChEBI" id="CHEBI:15378"/>
        <dbReference type="ChEBI" id="CHEBI:15379"/>
        <dbReference type="ChEBI" id="CHEBI:29033"/>
        <dbReference type="ChEBI" id="CHEBI:29034"/>
        <dbReference type="ChEBI" id="CHEBI:31014"/>
        <dbReference type="ChEBI" id="CHEBI:75935"/>
    </reaction>
    <physiologicalReaction direction="left-to-right" evidence="24">
        <dbReference type="Rhea" id="RHEA:38560"/>
    </physiologicalReaction>
</comment>
<keyword evidence="33" id="KW-1185">Reference proteome</keyword>
<feature type="transmembrane region" description="Helical" evidence="29">
    <location>
        <begin position="344"/>
        <end position="362"/>
    </location>
</feature>
<evidence type="ECO:0000256" key="13">
    <source>
        <dbReference type="ARBA" id="ARBA00022848"/>
    </source>
</evidence>
<feature type="compositionally biased region" description="Basic and acidic residues" evidence="30">
    <location>
        <begin position="133"/>
        <end position="153"/>
    </location>
</feature>
<keyword evidence="14 29" id="KW-1133">Transmembrane helix</keyword>
<dbReference type="Proteomes" id="UP001152622">
    <property type="component" value="Chromosome 13"/>
</dbReference>
<dbReference type="InterPro" id="IPR018506">
    <property type="entry name" value="Cyt_B5_heme-BS"/>
</dbReference>
<dbReference type="GO" id="GO:0005789">
    <property type="term" value="C:endoplasmic reticulum membrane"/>
    <property type="evidence" value="ECO:0007669"/>
    <property type="project" value="UniProtKB-SubCell"/>
</dbReference>
<dbReference type="AlphaFoldDB" id="A0A9Q1ERW4"/>
<evidence type="ECO:0000256" key="18">
    <source>
        <dbReference type="ARBA" id="ARBA00023136"/>
    </source>
</evidence>
<comment type="function">
    <text evidence="25">Catalyzes the hydroxylation of free fatty acids at the C-2 position to produce 2-hydroxy fatty acids, which are building blocks of sphingolipids and glycosphingolipids common in neural tissue and epidermis. FA2H is stereospecific for the production of (R)-2-hydroxy fatty acids. Plays an essential role in the synthesis of galactosphingolipids of the myelin sheath. Responsible for the synthesis of sphingolipids and glycosphingolipids involved in the formation of epidermal lamellar bodies critical for skin permeability barrier. Participates in the synthesis of glycosphingolipids and a fraction of type II wax diesters in sebaceous gland, specifically regulating hair follicle homeostasis. Involved in the synthesis of sphingolipids of plasma membrane rafts, controlling lipid raft mobility and trafficking of raft-associated proteins.</text>
</comment>
<feature type="region of interest" description="Disordered" evidence="30">
    <location>
        <begin position="133"/>
        <end position="155"/>
    </location>
</feature>
<evidence type="ECO:0000256" key="23">
    <source>
        <dbReference type="ARBA" id="ARBA00052862"/>
    </source>
</evidence>
<evidence type="ECO:0000256" key="4">
    <source>
        <dbReference type="ARBA" id="ARBA00004872"/>
    </source>
</evidence>
<evidence type="ECO:0000256" key="7">
    <source>
        <dbReference type="ARBA" id="ARBA00022617"/>
    </source>
</evidence>
<evidence type="ECO:0000256" key="21">
    <source>
        <dbReference type="ARBA" id="ARBA00051519"/>
    </source>
</evidence>
<dbReference type="InterPro" id="IPR014430">
    <property type="entry name" value="Scs7"/>
</dbReference>
<dbReference type="FunFam" id="3.10.120.10:FF:000011">
    <property type="entry name" value="Fatty acid 2-hydroxylase"/>
    <property type="match status" value="1"/>
</dbReference>
<keyword evidence="11" id="KW-0276">Fatty acid metabolism</keyword>
<evidence type="ECO:0000256" key="14">
    <source>
        <dbReference type="ARBA" id="ARBA00022989"/>
    </source>
</evidence>
<dbReference type="PROSITE" id="PS50255">
    <property type="entry name" value="CYTOCHROME_B5_2"/>
    <property type="match status" value="1"/>
</dbReference>
<keyword evidence="8 29" id="KW-0812">Transmembrane</keyword>
<comment type="caution">
    <text evidence="29">Lacks conserved residue(s) required for the propagation of feature annotation.</text>
</comment>
<feature type="domain" description="Cytochrome b5 heme-binding" evidence="31">
    <location>
        <begin position="51"/>
        <end position="129"/>
    </location>
</feature>
<keyword evidence="17" id="KW-0443">Lipid metabolism</keyword>
<dbReference type="Gene3D" id="3.10.120.10">
    <property type="entry name" value="Cytochrome b5-like heme/steroid binding domain"/>
    <property type="match status" value="1"/>
</dbReference>
<dbReference type="SUPFAM" id="SSF55856">
    <property type="entry name" value="Cytochrome b5-like heme/steroid binding domain"/>
    <property type="match status" value="1"/>
</dbReference>
<comment type="catalytic activity">
    <reaction evidence="22">
        <text>octadecanoate + 2 Fe(II)-[cytochrome b5] + O2 + 2 H(+) = (R)-2-hydroxyoctadecanoate + 2 Fe(III)-[cytochrome b5] + H2O</text>
        <dbReference type="Rhea" id="RHEA:39815"/>
        <dbReference type="Rhea" id="RHEA-COMP:10438"/>
        <dbReference type="Rhea" id="RHEA-COMP:10439"/>
        <dbReference type="ChEBI" id="CHEBI:15377"/>
        <dbReference type="ChEBI" id="CHEBI:15378"/>
        <dbReference type="ChEBI" id="CHEBI:15379"/>
        <dbReference type="ChEBI" id="CHEBI:25629"/>
        <dbReference type="ChEBI" id="CHEBI:29033"/>
        <dbReference type="ChEBI" id="CHEBI:29034"/>
        <dbReference type="ChEBI" id="CHEBI:57562"/>
    </reaction>
    <physiologicalReaction direction="left-to-right" evidence="22">
        <dbReference type="Rhea" id="RHEA:39816"/>
    </physiologicalReaction>
</comment>
<dbReference type="PANTHER" id="PTHR12863:SF1">
    <property type="entry name" value="FATTY ACID 2-HYDROXYLASE"/>
    <property type="match status" value="1"/>
</dbReference>
<evidence type="ECO:0000256" key="22">
    <source>
        <dbReference type="ARBA" id="ARBA00051625"/>
    </source>
</evidence>
<comment type="catalytic activity">
    <reaction evidence="23">
        <text>hexadecanoate + 2 Fe(II)-[cytochrome b5] + O2 + 2 H(+) = (R)-2-hydroxyhexadecanoate + 2 Fe(III)-[cytochrome b5] + H2O</text>
        <dbReference type="Rhea" id="RHEA:38551"/>
        <dbReference type="Rhea" id="RHEA-COMP:10438"/>
        <dbReference type="Rhea" id="RHEA-COMP:10439"/>
        <dbReference type="ChEBI" id="CHEBI:7896"/>
        <dbReference type="ChEBI" id="CHEBI:15377"/>
        <dbReference type="ChEBI" id="CHEBI:15378"/>
        <dbReference type="ChEBI" id="CHEBI:15379"/>
        <dbReference type="ChEBI" id="CHEBI:29033"/>
        <dbReference type="ChEBI" id="CHEBI:29034"/>
        <dbReference type="ChEBI" id="CHEBI:75927"/>
    </reaction>
    <physiologicalReaction direction="left-to-right" evidence="23">
        <dbReference type="Rhea" id="RHEA:38552"/>
    </physiologicalReaction>
</comment>
<comment type="similarity">
    <text evidence="29">Belongs to the cytochrome b5 family.</text>
</comment>
<proteinExistence type="inferred from homology"/>
<dbReference type="OrthoDB" id="2204368at2759"/>
<evidence type="ECO:0000256" key="30">
    <source>
        <dbReference type="SAM" id="MobiDB-lite"/>
    </source>
</evidence>
<evidence type="ECO:0000256" key="17">
    <source>
        <dbReference type="ARBA" id="ARBA00023098"/>
    </source>
</evidence>
<keyword evidence="10" id="KW-0256">Endoplasmic reticulum</keyword>
<dbReference type="GO" id="GO:0046513">
    <property type="term" value="P:ceramide biosynthetic process"/>
    <property type="evidence" value="ECO:0007669"/>
    <property type="project" value="UniProtKB-ARBA"/>
</dbReference>
<keyword evidence="9 29" id="KW-0479">Metal-binding</keyword>
<evidence type="ECO:0000256" key="26">
    <source>
        <dbReference type="ARBA" id="ARBA00060649"/>
    </source>
</evidence>
<protein>
    <recommendedName>
        <fullName evidence="27">Fatty acid 2-hydroxylase</fullName>
    </recommendedName>
    <alternativeName>
        <fullName evidence="28">Fatty acid alpha-hydroxylase</fullName>
    </alternativeName>
</protein>
<keyword evidence="18 29" id="KW-0472">Membrane</keyword>
<keyword evidence="6" id="KW-0444">Lipid biosynthesis</keyword>
<dbReference type="EMBL" id="JAINUF010000013">
    <property type="protein sequence ID" value="KAJ8343876.1"/>
    <property type="molecule type" value="Genomic_DNA"/>
</dbReference>
<evidence type="ECO:0000256" key="16">
    <source>
        <dbReference type="ARBA" id="ARBA00023004"/>
    </source>
</evidence>
<comment type="cofactor">
    <cofactor evidence="1">
        <name>Zn(2+)</name>
        <dbReference type="ChEBI" id="CHEBI:29105"/>
    </cofactor>
</comment>
<comment type="pathway">
    <text evidence="4">Lipid metabolism; fatty acid metabolism.</text>
</comment>
<evidence type="ECO:0000256" key="28">
    <source>
        <dbReference type="ARBA" id="ARBA00078148"/>
    </source>
</evidence>
<evidence type="ECO:0000313" key="33">
    <source>
        <dbReference type="Proteomes" id="UP001152622"/>
    </source>
</evidence>
<evidence type="ECO:0000256" key="6">
    <source>
        <dbReference type="ARBA" id="ARBA00022516"/>
    </source>
</evidence>
<keyword evidence="13" id="KW-0492">Microsome</keyword>
<keyword evidence="16 29" id="KW-0408">Iron</keyword>
<evidence type="ECO:0000256" key="1">
    <source>
        <dbReference type="ARBA" id="ARBA00001947"/>
    </source>
</evidence>
<dbReference type="GO" id="GO:0005506">
    <property type="term" value="F:iron ion binding"/>
    <property type="evidence" value="ECO:0007669"/>
    <property type="project" value="InterPro"/>
</dbReference>
<evidence type="ECO:0000256" key="5">
    <source>
        <dbReference type="ARBA" id="ARBA00005747"/>
    </source>
</evidence>
<name>A0A9Q1ERW4_SYNKA</name>
<comment type="catalytic activity">
    <reaction evidence="20">
        <text>docosanoate + 2 Fe(II)-[cytochrome b5] + O2 + 2 H(+) = 2-hydroxydocosanoate + 2 Fe(III)-[cytochrome b5] + H2O</text>
        <dbReference type="Rhea" id="RHEA:39819"/>
        <dbReference type="Rhea" id="RHEA-COMP:10438"/>
        <dbReference type="Rhea" id="RHEA-COMP:10439"/>
        <dbReference type="ChEBI" id="CHEBI:15377"/>
        <dbReference type="ChEBI" id="CHEBI:15378"/>
        <dbReference type="ChEBI" id="CHEBI:15379"/>
        <dbReference type="ChEBI" id="CHEBI:23858"/>
        <dbReference type="ChEBI" id="CHEBI:29033"/>
        <dbReference type="ChEBI" id="CHEBI:29034"/>
        <dbReference type="ChEBI" id="CHEBI:76722"/>
    </reaction>
    <physiologicalReaction direction="left-to-right" evidence="20">
        <dbReference type="Rhea" id="RHEA:39820"/>
    </physiologicalReaction>
</comment>
<evidence type="ECO:0000256" key="15">
    <source>
        <dbReference type="ARBA" id="ARBA00023002"/>
    </source>
</evidence>
<dbReference type="PRINTS" id="PR00363">
    <property type="entry name" value="CYTOCHROMEB5"/>
</dbReference>
<dbReference type="GO" id="GO:0006633">
    <property type="term" value="P:fatty acid biosynthetic process"/>
    <property type="evidence" value="ECO:0007669"/>
    <property type="project" value="UniProtKB-KW"/>
</dbReference>
<dbReference type="Pfam" id="PF00173">
    <property type="entry name" value="Cyt-b5"/>
    <property type="match status" value="1"/>
</dbReference>
<evidence type="ECO:0000256" key="27">
    <source>
        <dbReference type="ARBA" id="ARBA00069158"/>
    </source>
</evidence>
<keyword evidence="15" id="KW-0560">Oxidoreductase</keyword>
<evidence type="ECO:0000256" key="25">
    <source>
        <dbReference type="ARBA" id="ARBA00054885"/>
    </source>
</evidence>
<organism evidence="32 33">
    <name type="scientific">Synaphobranchus kaupii</name>
    <name type="common">Kaup's arrowtooth eel</name>
    <dbReference type="NCBI Taxonomy" id="118154"/>
    <lineage>
        <taxon>Eukaryota</taxon>
        <taxon>Metazoa</taxon>
        <taxon>Chordata</taxon>
        <taxon>Craniata</taxon>
        <taxon>Vertebrata</taxon>
        <taxon>Euteleostomi</taxon>
        <taxon>Actinopterygii</taxon>
        <taxon>Neopterygii</taxon>
        <taxon>Teleostei</taxon>
        <taxon>Anguilliformes</taxon>
        <taxon>Synaphobranchidae</taxon>
        <taxon>Synaphobranchus</taxon>
    </lineage>
</organism>
<evidence type="ECO:0000259" key="31">
    <source>
        <dbReference type="PROSITE" id="PS50255"/>
    </source>
</evidence>
<evidence type="ECO:0000256" key="29">
    <source>
        <dbReference type="RuleBase" id="RU362121"/>
    </source>
</evidence>
<feature type="transmembrane region" description="Helical" evidence="29">
    <location>
        <begin position="215"/>
        <end position="237"/>
    </location>
</feature>
<feature type="transmembrane region" description="Helical" evidence="29">
    <location>
        <begin position="314"/>
        <end position="332"/>
    </location>
</feature>
<evidence type="ECO:0000256" key="11">
    <source>
        <dbReference type="ARBA" id="ARBA00022832"/>
    </source>
</evidence>
<keyword evidence="19" id="KW-0275">Fatty acid biosynthesis</keyword>
<dbReference type="Pfam" id="PF04116">
    <property type="entry name" value="FA_hydroxylase"/>
    <property type="match status" value="1"/>
</dbReference>
<evidence type="ECO:0000256" key="2">
    <source>
        <dbReference type="ARBA" id="ARBA00004154"/>
    </source>
</evidence>
<keyword evidence="12" id="KW-0862">Zinc</keyword>
<feature type="transmembrane region" description="Helical" evidence="29">
    <location>
        <begin position="257"/>
        <end position="277"/>
    </location>
</feature>
<dbReference type="GO" id="GO:0020037">
    <property type="term" value="F:heme binding"/>
    <property type="evidence" value="ECO:0007669"/>
    <property type="project" value="UniProtKB-UniRule"/>
</dbReference>
<reference evidence="32" key="1">
    <citation type="journal article" date="2023" name="Science">
        <title>Genome structures resolve the early diversification of teleost fishes.</title>
        <authorList>
            <person name="Parey E."/>
            <person name="Louis A."/>
            <person name="Montfort J."/>
            <person name="Bouchez O."/>
            <person name="Roques C."/>
            <person name="Iampietro C."/>
            <person name="Lluch J."/>
            <person name="Castinel A."/>
            <person name="Donnadieu C."/>
            <person name="Desvignes T."/>
            <person name="Floi Bucao C."/>
            <person name="Jouanno E."/>
            <person name="Wen M."/>
            <person name="Mejri S."/>
            <person name="Dirks R."/>
            <person name="Jansen H."/>
            <person name="Henkel C."/>
            <person name="Chen W.J."/>
            <person name="Zahm M."/>
            <person name="Cabau C."/>
            <person name="Klopp C."/>
            <person name="Thompson A.W."/>
            <person name="Robinson-Rechavi M."/>
            <person name="Braasch I."/>
            <person name="Lecointre G."/>
            <person name="Bobe J."/>
            <person name="Postlethwait J.H."/>
            <person name="Berthelot C."/>
            <person name="Roest Crollius H."/>
            <person name="Guiguen Y."/>
        </authorList>
    </citation>
    <scope>NUCLEOTIDE SEQUENCE</scope>
    <source>
        <strain evidence="32">WJC10195</strain>
    </source>
</reference>
<sequence>MLMSWCQRSDAVSAKSVYFWSLFQRKSPIHSSGLCLSGHLTTESMSPSGSPRFFSEKEVARHCTKDSCWVLLGTRVYDVTGFLRMHPGGEALILRRSGTDISREMDGPPHRHSENARRWMEQYYIGELDRDSAQDRQTLRERRKTPEHMREEELSAASLCSKVDPETDLVDWEKPLAWQVGHLGEKYDTWVHQPVDRPIRLFQSPLMEASTKTSWYMVPMVWMPLVFYLSWYCYNTLAQEQTRVFLTTEYSFLVHKYAFPLFFVLGMFLWSFIEYCIHRFVFHMRPPAHNYYLITIHFLLHGQHHKSPFDGSRLVFPPGLASPVVGGFYLLIRQLFPEAVGLSLFVGGLCGYVAYDMIHYYLHYGSPQKGSYMYGLKAYHVKHHFEHQRAAPQLSAALAGNGGGIIVCWVDSGMMWGGVGPWARRRSLKGKGEAEHRRIGGRRLLPRLSGDVL</sequence>
<comment type="similarity">
    <text evidence="5">Belongs to the sterol desaturase family. SCS7 subfamily.</text>
</comment>
<comment type="subcellular location">
    <subcellularLocation>
        <location evidence="3">Endoplasmic reticulum membrane</location>
        <topology evidence="3">Multi-pass membrane protein</topology>
    </subcellularLocation>
    <subcellularLocation>
        <location evidence="2">Microsome membrane</location>
        <topology evidence="2">Multi-pass membrane protein</topology>
    </subcellularLocation>
</comment>
<dbReference type="PANTHER" id="PTHR12863">
    <property type="entry name" value="FATTY ACID HYDROXYLASE"/>
    <property type="match status" value="1"/>
</dbReference>